<organism evidence="1 2">
    <name type="scientific">Rubroshorea leprosula</name>
    <dbReference type="NCBI Taxonomy" id="152421"/>
    <lineage>
        <taxon>Eukaryota</taxon>
        <taxon>Viridiplantae</taxon>
        <taxon>Streptophyta</taxon>
        <taxon>Embryophyta</taxon>
        <taxon>Tracheophyta</taxon>
        <taxon>Spermatophyta</taxon>
        <taxon>Magnoliopsida</taxon>
        <taxon>eudicotyledons</taxon>
        <taxon>Gunneridae</taxon>
        <taxon>Pentapetalae</taxon>
        <taxon>rosids</taxon>
        <taxon>malvids</taxon>
        <taxon>Malvales</taxon>
        <taxon>Dipterocarpaceae</taxon>
        <taxon>Rubroshorea</taxon>
    </lineage>
</organism>
<comment type="caution">
    <text evidence="1">The sequence shown here is derived from an EMBL/GenBank/DDBJ whole genome shotgun (WGS) entry which is preliminary data.</text>
</comment>
<name>A0AAV5IWS5_9ROSI</name>
<evidence type="ECO:0000313" key="1">
    <source>
        <dbReference type="EMBL" id="GKV02713.1"/>
    </source>
</evidence>
<gene>
    <name evidence="1" type="ORF">SLEP1_g15110</name>
</gene>
<protein>
    <submittedName>
        <fullName evidence="1">Uncharacterized protein</fullName>
    </submittedName>
</protein>
<dbReference type="AlphaFoldDB" id="A0AAV5IWS5"/>
<evidence type="ECO:0000313" key="2">
    <source>
        <dbReference type="Proteomes" id="UP001054252"/>
    </source>
</evidence>
<proteinExistence type="predicted"/>
<dbReference type="Proteomes" id="UP001054252">
    <property type="component" value="Unassembled WGS sequence"/>
</dbReference>
<reference evidence="1 2" key="1">
    <citation type="journal article" date="2021" name="Commun. Biol.">
        <title>The genome of Shorea leprosula (Dipterocarpaceae) highlights the ecological relevance of drought in aseasonal tropical rainforests.</title>
        <authorList>
            <person name="Ng K.K.S."/>
            <person name="Kobayashi M.J."/>
            <person name="Fawcett J.A."/>
            <person name="Hatakeyama M."/>
            <person name="Paape T."/>
            <person name="Ng C.H."/>
            <person name="Ang C.C."/>
            <person name="Tnah L.H."/>
            <person name="Lee C.T."/>
            <person name="Nishiyama T."/>
            <person name="Sese J."/>
            <person name="O'Brien M.J."/>
            <person name="Copetti D."/>
            <person name="Mohd Noor M.I."/>
            <person name="Ong R.C."/>
            <person name="Putra M."/>
            <person name="Sireger I.Z."/>
            <person name="Indrioko S."/>
            <person name="Kosugi Y."/>
            <person name="Izuno A."/>
            <person name="Isagi Y."/>
            <person name="Lee S.L."/>
            <person name="Shimizu K.K."/>
        </authorList>
    </citation>
    <scope>NUCLEOTIDE SEQUENCE [LARGE SCALE GENOMIC DNA]</scope>
    <source>
        <strain evidence="1">214</strain>
    </source>
</reference>
<dbReference type="EMBL" id="BPVZ01000019">
    <property type="protein sequence ID" value="GKV02713.1"/>
    <property type="molecule type" value="Genomic_DNA"/>
</dbReference>
<keyword evidence="2" id="KW-1185">Reference proteome</keyword>
<accession>A0AAV5IWS5</accession>
<sequence>MFQTSFKTFINHIYTTRSKIAIPSNWGAFNVLQINLSPRRHVADFISRVGYTFKGGYAELAITARTGYQALSALYFSVEVAAKYKASLRNVTSKD</sequence>